<dbReference type="InterPro" id="IPR006311">
    <property type="entry name" value="TAT_signal"/>
</dbReference>
<evidence type="ECO:0000256" key="1">
    <source>
        <dbReference type="SAM" id="MobiDB-lite"/>
    </source>
</evidence>
<accession>A0A2N9AJ30</accession>
<dbReference type="InterPro" id="IPR036291">
    <property type="entry name" value="NAD(P)-bd_dom_sf"/>
</dbReference>
<dbReference type="PANTHER" id="PTHR43708">
    <property type="entry name" value="CONSERVED EXPRESSED OXIDOREDUCTASE (EUROFUNG)"/>
    <property type="match status" value="1"/>
</dbReference>
<organism evidence="4 5">
    <name type="scientific">Methylorubrum extorquens</name>
    <name type="common">Methylobacterium dichloromethanicum</name>
    <name type="synonym">Methylobacterium extorquens</name>
    <dbReference type="NCBI Taxonomy" id="408"/>
    <lineage>
        <taxon>Bacteria</taxon>
        <taxon>Pseudomonadati</taxon>
        <taxon>Pseudomonadota</taxon>
        <taxon>Alphaproteobacteria</taxon>
        <taxon>Hyphomicrobiales</taxon>
        <taxon>Methylobacteriaceae</taxon>
        <taxon>Methylorubrum</taxon>
    </lineage>
</organism>
<evidence type="ECO:0000313" key="4">
    <source>
        <dbReference type="EMBL" id="SOR27374.1"/>
    </source>
</evidence>
<feature type="domain" description="Gfo/Idh/MocA-like oxidoreductase C-terminal" evidence="3">
    <location>
        <begin position="197"/>
        <end position="396"/>
    </location>
</feature>
<dbReference type="PRINTS" id="PR01775">
    <property type="entry name" value="GLFROXRDTASE"/>
</dbReference>
<feature type="region of interest" description="Disordered" evidence="1">
    <location>
        <begin position="29"/>
        <end position="54"/>
    </location>
</feature>
<evidence type="ECO:0000259" key="2">
    <source>
        <dbReference type="Pfam" id="PF01408"/>
    </source>
</evidence>
<dbReference type="Gene3D" id="3.30.360.10">
    <property type="entry name" value="Dihydrodipicolinate Reductase, domain 2"/>
    <property type="match status" value="1"/>
</dbReference>
<feature type="domain" description="Gfo/Idh/MocA-like oxidoreductase N-terminal" evidence="2">
    <location>
        <begin position="62"/>
        <end position="185"/>
    </location>
</feature>
<gene>
    <name evidence="4" type="ORF">TK0001_0772</name>
</gene>
<dbReference type="Proteomes" id="UP000233769">
    <property type="component" value="Chromosome tk0001"/>
</dbReference>
<dbReference type="Gene3D" id="3.40.50.720">
    <property type="entry name" value="NAD(P)-binding Rossmann-like Domain"/>
    <property type="match status" value="1"/>
</dbReference>
<name>A0A2N9AJ30_METEX</name>
<proteinExistence type="predicted"/>
<dbReference type="PANTHER" id="PTHR43708:SF8">
    <property type="entry name" value="OXIDOREDUCTASE"/>
    <property type="match status" value="1"/>
</dbReference>
<evidence type="ECO:0000313" key="5">
    <source>
        <dbReference type="Proteomes" id="UP000233769"/>
    </source>
</evidence>
<evidence type="ECO:0000259" key="3">
    <source>
        <dbReference type="Pfam" id="PF02894"/>
    </source>
</evidence>
<dbReference type="Pfam" id="PF02894">
    <property type="entry name" value="GFO_IDH_MocA_C"/>
    <property type="match status" value="1"/>
</dbReference>
<dbReference type="GO" id="GO:0000166">
    <property type="term" value="F:nucleotide binding"/>
    <property type="evidence" value="ECO:0007669"/>
    <property type="project" value="InterPro"/>
</dbReference>
<dbReference type="GO" id="GO:0047061">
    <property type="term" value="F:glucose-fructose oxidoreductase activity"/>
    <property type="evidence" value="ECO:0007669"/>
    <property type="project" value="UniProtKB-EC"/>
</dbReference>
<dbReference type="Pfam" id="PF01408">
    <property type="entry name" value="GFO_IDH_MocA"/>
    <property type="match status" value="1"/>
</dbReference>
<reference evidence="5" key="1">
    <citation type="submission" date="2017-10" db="EMBL/GenBank/DDBJ databases">
        <authorList>
            <person name="Regsiter A."/>
            <person name="William W."/>
        </authorList>
    </citation>
    <scope>NUCLEOTIDE SEQUENCE [LARGE SCALE GENOMIC DNA]</scope>
</reference>
<dbReference type="SUPFAM" id="SSF51735">
    <property type="entry name" value="NAD(P)-binding Rossmann-fold domains"/>
    <property type="match status" value="1"/>
</dbReference>
<sequence>MRIPSHSRRLFLAGGAAGLGAAIAGSRAAAQGGGSSIPTGPVGRPEPKLEAEPPLPLDRQVGWAVVGLGDYAQGYVLPALARARRSRAVALVSGSAEKAKGVAARYGVKESALYGYDTMGRLAENDAVGVVYIVTANSTHAELTVKAFEAGKHVFCEKPMANSPAECQRMIDAAKAAGRKLMIAYRAHWEPHNLRAKEMLDAGELGQVWFATSDHHRPLDPALPRDQWRMKRSVAGGGSLVDIGIYSLNGLQWFFGESPNAVAASMQAPPDDPRFAEVENVFTAELAFPSGRRATISSGYMANKKRIDLWGDRLVATLDPATAYQDNRLVVSNAKRAEEILTKETSAAQFTGEIDHFSQAVTEGTEISTPGEMGLRDVRLIEALYRAARERRWLDLNPDMTVRGA</sequence>
<dbReference type="EMBL" id="LT962688">
    <property type="protein sequence ID" value="SOR27374.1"/>
    <property type="molecule type" value="Genomic_DNA"/>
</dbReference>
<dbReference type="InterPro" id="IPR008354">
    <property type="entry name" value="Glc-Fru_OxRdtase_bac"/>
</dbReference>
<dbReference type="InterPro" id="IPR051317">
    <property type="entry name" value="Gfo/Idh/MocA_oxidoreduct"/>
</dbReference>
<dbReference type="EC" id="1.1.99.28" evidence="4"/>
<dbReference type="SUPFAM" id="SSF55347">
    <property type="entry name" value="Glyceraldehyde-3-phosphate dehydrogenase-like, C-terminal domain"/>
    <property type="match status" value="1"/>
</dbReference>
<protein>
    <submittedName>
        <fullName evidence="4">Putative oxidoreductase (Tat pathway signal)</fullName>
        <ecNumber evidence="4">1.1.99.28</ecNumber>
    </submittedName>
</protein>
<dbReference type="PROSITE" id="PS51318">
    <property type="entry name" value="TAT"/>
    <property type="match status" value="1"/>
</dbReference>
<dbReference type="InterPro" id="IPR004104">
    <property type="entry name" value="Gfo/Idh/MocA-like_OxRdtase_C"/>
</dbReference>
<dbReference type="AlphaFoldDB" id="A0A2N9AJ30"/>
<keyword evidence="4" id="KW-0560">Oxidoreductase</keyword>
<dbReference type="InterPro" id="IPR000683">
    <property type="entry name" value="Gfo/Idh/MocA-like_OxRdtase_N"/>
</dbReference>